<protein>
    <submittedName>
        <fullName evidence="1">Uncharacterized protein</fullName>
    </submittedName>
</protein>
<accession>A0A060DAN1</accession>
<dbReference type="KEGG" id="vg:22110935"/>
<dbReference type="Proteomes" id="UP000026985">
    <property type="component" value="Segment"/>
</dbReference>
<gene>
    <name evidence="1" type="ORF">9NA_077</name>
</gene>
<name>A0A060DAN1_9CAUD</name>
<dbReference type="OrthoDB" id="35189at10239"/>
<dbReference type="EMBL" id="KJ802832">
    <property type="protein sequence ID" value="AIB07080.1"/>
    <property type="molecule type" value="Genomic_DNA"/>
</dbReference>
<organism evidence="1 2">
    <name type="scientific">Salmonella phage 9NA</name>
    <dbReference type="NCBI Taxonomy" id="1113547"/>
    <lineage>
        <taxon>Viruses</taxon>
        <taxon>Duplodnaviria</taxon>
        <taxon>Heunggongvirae</taxon>
        <taxon>Uroviricota</taxon>
        <taxon>Caudoviricetes</taxon>
        <taxon>Nonanavirus</taxon>
        <taxon>Nonanavirus nv9NA</taxon>
    </lineage>
</organism>
<evidence type="ECO:0000313" key="2">
    <source>
        <dbReference type="Proteomes" id="UP000026985"/>
    </source>
</evidence>
<dbReference type="RefSeq" id="YP_009101247.1">
    <property type="nucleotide sequence ID" value="NC_025443.1"/>
</dbReference>
<sequence>MVEFGAVIRKGERYAQIGDRLEWVRINNATVFSSSYKAGVAIHALREQGFDVHQMIIAPVKVTRTVEEIS</sequence>
<evidence type="ECO:0000313" key="1">
    <source>
        <dbReference type="EMBL" id="AIB07080.1"/>
    </source>
</evidence>
<proteinExistence type="predicted"/>
<reference evidence="1 2" key="1">
    <citation type="submission" date="2014-07" db="EMBL/GenBank/DDBJ databases">
        <title>The genome sequence of Salmonella phage 9NA shows that it represents an unstudied type of tailed phage.</title>
        <authorList>
            <person name="Casjens S.R."/>
            <person name="Leavitt J.C."/>
            <person name="Hatfull G.F."/>
            <person name="Hendrix R.W."/>
        </authorList>
    </citation>
    <scope>NUCLEOTIDE SEQUENCE [LARGE SCALE GENOMIC DNA]</scope>
</reference>
<keyword evidence="2" id="KW-1185">Reference proteome</keyword>